<protein>
    <submittedName>
        <fullName evidence="1">AlNc14C1340G12900 protein</fullName>
    </submittedName>
</protein>
<reference evidence="1" key="1">
    <citation type="journal article" date="2011" name="PLoS Biol.">
        <title>Gene gain and loss during evolution of obligate parasitism in the white rust pathogen of Arabidopsis thaliana.</title>
        <authorList>
            <person name="Kemen E."/>
            <person name="Gardiner A."/>
            <person name="Schultz-Larsen T."/>
            <person name="Kemen A.C."/>
            <person name="Balmuth A.L."/>
            <person name="Robert-Seilaniantz A."/>
            <person name="Bailey K."/>
            <person name="Holub E."/>
            <person name="Studholme D.J."/>
            <person name="Maclean D."/>
            <person name="Jones J.D."/>
        </authorList>
    </citation>
    <scope>NUCLEOTIDE SEQUENCE</scope>
</reference>
<proteinExistence type="predicted"/>
<dbReference type="AlphaFoldDB" id="F0X2N6"/>
<dbReference type="HOGENOM" id="CLU_1063263_0_0_1"/>
<gene>
    <name evidence="1" type="primary">AlNc14C1340G12900</name>
    <name evidence="1" type="ORF">ALNC14_143000</name>
</gene>
<sequence>MILETGQALARAPNGKLLASLMKDNECPTPNGETTIGQRGTYYLDLGAVTEATSQAETAHTTKKKAPGSAEKTVVVPVNALEDTVVERAERKILDQISLEFNSPLHITPPGSPRFTHPSHFLLQLEEKTPPTDTVDSDVTMQLVRSRGKRHRVEPFQQMVSKERPRVLPGLATSNYFSVLASMEVELEEVEVAANPVHGKRIQIVPVKTRMPQKVATSKEAAHFFHKRHTAVTKAERPTTVGEVGELMELDSKNSSQSL</sequence>
<organism evidence="1">
    <name type="scientific">Albugo laibachii Nc14</name>
    <dbReference type="NCBI Taxonomy" id="890382"/>
    <lineage>
        <taxon>Eukaryota</taxon>
        <taxon>Sar</taxon>
        <taxon>Stramenopiles</taxon>
        <taxon>Oomycota</taxon>
        <taxon>Peronosporomycetes</taxon>
        <taxon>Albuginales</taxon>
        <taxon>Albuginaceae</taxon>
        <taxon>Albugo</taxon>
    </lineage>
</organism>
<reference evidence="1" key="2">
    <citation type="submission" date="2011-02" db="EMBL/GenBank/DDBJ databases">
        <authorList>
            <person name="MacLean D."/>
        </authorList>
    </citation>
    <scope>NUCLEOTIDE SEQUENCE</scope>
</reference>
<name>F0X2N6_9STRA</name>
<evidence type="ECO:0000313" key="1">
    <source>
        <dbReference type="EMBL" id="CCA28156.1"/>
    </source>
</evidence>
<accession>F0X2N6</accession>
<dbReference type="EMBL" id="FR824975">
    <property type="protein sequence ID" value="CCA28156.1"/>
    <property type="molecule type" value="Genomic_DNA"/>
</dbReference>